<proteinExistence type="predicted"/>
<keyword evidence="1" id="KW-0472">Membrane</keyword>
<evidence type="ECO:0000313" key="3">
    <source>
        <dbReference type="EMBL" id="ABZ71227.1"/>
    </source>
</evidence>
<dbReference type="STRING" id="366602.Caul_2099"/>
<dbReference type="Pfam" id="PF21687">
    <property type="entry name" value="T2SSK_1st"/>
    <property type="match status" value="1"/>
</dbReference>
<dbReference type="InterPro" id="IPR049031">
    <property type="entry name" value="T2SSK_SAM-like_1st"/>
</dbReference>
<sequence>MSAARTGRRGEDGFALVPALIGVLLFAYIAYAVLAADLGVQAGLDAQVRTARLEAAADAALATAIHGLAAEDVARRWSLDGRPHRLEVAGVEAVAVVEDERGKIPLNRMDEESFRRLFEAAGARGARLDHLVNGATDWRTGGGRIAGGSLAYAQKGVRARGGPFRTVGELMEIDGMSADLLARISPAVTLFFGETGGFVAGNAHPLALAVMTAQGADSPDAIARNRALAGQRTAVEVASAQSYVGRPLTIRVLVRDGRGGVFRRATVIEFTGRRADPVWVRAAE</sequence>
<dbReference type="OrthoDB" id="7349355at2"/>
<dbReference type="KEGG" id="cak:Caul_2099"/>
<reference evidence="3" key="1">
    <citation type="submission" date="2008-01" db="EMBL/GenBank/DDBJ databases">
        <title>Complete sequence of chromosome of Caulobacter sp. K31.</title>
        <authorList>
            <consortium name="US DOE Joint Genome Institute"/>
            <person name="Copeland A."/>
            <person name="Lucas S."/>
            <person name="Lapidus A."/>
            <person name="Barry K."/>
            <person name="Glavina del Rio T."/>
            <person name="Dalin E."/>
            <person name="Tice H."/>
            <person name="Pitluck S."/>
            <person name="Bruce D."/>
            <person name="Goodwin L."/>
            <person name="Thompson L.S."/>
            <person name="Brettin T."/>
            <person name="Detter J.C."/>
            <person name="Han C."/>
            <person name="Schmutz J."/>
            <person name="Larimer F."/>
            <person name="Land M."/>
            <person name="Hauser L."/>
            <person name="Kyrpides N."/>
            <person name="Kim E."/>
            <person name="Stephens C."/>
            <person name="Richardson P."/>
        </authorList>
    </citation>
    <scope>NUCLEOTIDE SEQUENCE [LARGE SCALE GENOMIC DNA]</scope>
    <source>
        <strain evidence="3">K31</strain>
    </source>
</reference>
<organism evidence="3">
    <name type="scientific">Caulobacter sp. (strain K31)</name>
    <dbReference type="NCBI Taxonomy" id="366602"/>
    <lineage>
        <taxon>Bacteria</taxon>
        <taxon>Pseudomonadati</taxon>
        <taxon>Pseudomonadota</taxon>
        <taxon>Alphaproteobacteria</taxon>
        <taxon>Caulobacterales</taxon>
        <taxon>Caulobacteraceae</taxon>
        <taxon>Caulobacter</taxon>
    </lineage>
</organism>
<feature type="domain" description="T2SS protein K first SAM-like" evidence="2">
    <location>
        <begin position="108"/>
        <end position="190"/>
    </location>
</feature>
<feature type="transmembrane region" description="Helical" evidence="1">
    <location>
        <begin position="12"/>
        <end position="34"/>
    </location>
</feature>
<dbReference type="EMBL" id="CP000927">
    <property type="protein sequence ID" value="ABZ71227.1"/>
    <property type="molecule type" value="Genomic_DNA"/>
</dbReference>
<dbReference type="SUPFAM" id="SSF158544">
    <property type="entry name" value="GspK insert domain-like"/>
    <property type="match status" value="1"/>
</dbReference>
<protein>
    <recommendedName>
        <fullName evidence="2">T2SS protein K first SAM-like domain-containing protein</fullName>
    </recommendedName>
</protein>
<dbReference type="AlphaFoldDB" id="B0T7N9"/>
<evidence type="ECO:0000259" key="2">
    <source>
        <dbReference type="Pfam" id="PF21687"/>
    </source>
</evidence>
<keyword evidence="1" id="KW-0812">Transmembrane</keyword>
<dbReference type="HOGENOM" id="CLU_990107_0_0_5"/>
<gene>
    <name evidence="3" type="ordered locus">Caul_2099</name>
</gene>
<dbReference type="eggNOG" id="COG3156">
    <property type="taxonomic scope" value="Bacteria"/>
</dbReference>
<keyword evidence="1" id="KW-1133">Transmembrane helix</keyword>
<evidence type="ECO:0000256" key="1">
    <source>
        <dbReference type="SAM" id="Phobius"/>
    </source>
</evidence>
<dbReference type="Gene3D" id="1.10.40.60">
    <property type="entry name" value="EpsJ-like"/>
    <property type="match status" value="1"/>
</dbReference>
<name>B0T7N9_CAUSK</name>
<dbReference type="InterPro" id="IPR038072">
    <property type="entry name" value="GspK_central_sf"/>
</dbReference>
<accession>B0T7N9</accession>